<dbReference type="Pfam" id="PF01436">
    <property type="entry name" value="NHL"/>
    <property type="match status" value="1"/>
</dbReference>
<dbReference type="GO" id="GO:0000209">
    <property type="term" value="P:protein polyubiquitination"/>
    <property type="evidence" value="ECO:0007669"/>
    <property type="project" value="TreeGrafter"/>
</dbReference>
<dbReference type="PROSITE" id="PS51125">
    <property type="entry name" value="NHL"/>
    <property type="match status" value="1"/>
</dbReference>
<evidence type="ECO:0008006" key="6">
    <source>
        <dbReference type="Google" id="ProtNLM"/>
    </source>
</evidence>
<dbReference type="InterPro" id="IPR011042">
    <property type="entry name" value="6-blade_b-propeller_TolB-like"/>
</dbReference>
<dbReference type="GO" id="GO:0008270">
    <property type="term" value="F:zinc ion binding"/>
    <property type="evidence" value="ECO:0007669"/>
    <property type="project" value="UniProtKB-KW"/>
</dbReference>
<dbReference type="InterPro" id="IPR050952">
    <property type="entry name" value="TRIM-NHL_E3_ligases"/>
</dbReference>
<organism evidence="4 5">
    <name type="scientific">Didymodactylos carnosus</name>
    <dbReference type="NCBI Taxonomy" id="1234261"/>
    <lineage>
        <taxon>Eukaryota</taxon>
        <taxon>Metazoa</taxon>
        <taxon>Spiralia</taxon>
        <taxon>Gnathifera</taxon>
        <taxon>Rotifera</taxon>
        <taxon>Eurotatoria</taxon>
        <taxon>Bdelloidea</taxon>
        <taxon>Philodinida</taxon>
        <taxon>Philodinidae</taxon>
        <taxon>Didymodactylos</taxon>
    </lineage>
</organism>
<dbReference type="EMBL" id="CAJOBA010070173">
    <property type="protein sequence ID" value="CAF4386839.1"/>
    <property type="molecule type" value="Genomic_DNA"/>
</dbReference>
<dbReference type="EMBL" id="CAJNOK010046941">
    <property type="protein sequence ID" value="CAF1585485.1"/>
    <property type="molecule type" value="Genomic_DNA"/>
</dbReference>
<keyword evidence="1" id="KW-0677">Repeat</keyword>
<dbReference type="Proteomes" id="UP000682733">
    <property type="component" value="Unassembled WGS sequence"/>
</dbReference>
<gene>
    <name evidence="3" type="ORF">OVA965_LOCUS41232</name>
    <name evidence="4" type="ORF">TMI583_LOCUS42827</name>
</gene>
<name>A0A8S2V9C2_9BILA</name>
<proteinExistence type="predicted"/>
<dbReference type="Proteomes" id="UP000677228">
    <property type="component" value="Unassembled WGS sequence"/>
</dbReference>
<dbReference type="PANTHER" id="PTHR24104:SF25">
    <property type="entry name" value="PROTEIN LIN-41"/>
    <property type="match status" value="1"/>
</dbReference>
<evidence type="ECO:0000256" key="2">
    <source>
        <dbReference type="PROSITE-ProRule" id="PRU00504"/>
    </source>
</evidence>
<dbReference type="InterPro" id="IPR001258">
    <property type="entry name" value="NHL_repeat"/>
</dbReference>
<reference evidence="4" key="1">
    <citation type="submission" date="2021-02" db="EMBL/GenBank/DDBJ databases">
        <authorList>
            <person name="Nowell W R."/>
        </authorList>
    </citation>
    <scope>NUCLEOTIDE SEQUENCE</scope>
</reference>
<protein>
    <recommendedName>
        <fullName evidence="6">NHL repeat-containing protein</fullName>
    </recommendedName>
</protein>
<accession>A0A8S2V9C2</accession>
<evidence type="ECO:0000313" key="5">
    <source>
        <dbReference type="Proteomes" id="UP000682733"/>
    </source>
</evidence>
<evidence type="ECO:0000313" key="3">
    <source>
        <dbReference type="EMBL" id="CAF1585485.1"/>
    </source>
</evidence>
<evidence type="ECO:0000256" key="1">
    <source>
        <dbReference type="ARBA" id="ARBA00022737"/>
    </source>
</evidence>
<dbReference type="SUPFAM" id="SSF63825">
    <property type="entry name" value="YWTD domain"/>
    <property type="match status" value="1"/>
</dbReference>
<sequence length="107" mass="12253">MYNAIFFAGNNRIQISNYEGDHLTSIGRLGKSLGDFSRPMGIAYDEKNEDLYVVDEGNNRIQIFRKELTSIDVVHSKIGFQGPYDILLMKNKKILVSEYKAHRLQIA</sequence>
<comment type="caution">
    <text evidence="4">The sequence shown here is derived from an EMBL/GenBank/DDBJ whole genome shotgun (WGS) entry which is preliminary data.</text>
</comment>
<dbReference type="GO" id="GO:0061630">
    <property type="term" value="F:ubiquitin protein ligase activity"/>
    <property type="evidence" value="ECO:0007669"/>
    <property type="project" value="TreeGrafter"/>
</dbReference>
<dbReference type="AlphaFoldDB" id="A0A8S2V9C2"/>
<feature type="repeat" description="NHL" evidence="2">
    <location>
        <begin position="23"/>
        <end position="67"/>
    </location>
</feature>
<evidence type="ECO:0000313" key="4">
    <source>
        <dbReference type="EMBL" id="CAF4386839.1"/>
    </source>
</evidence>
<dbReference type="PANTHER" id="PTHR24104">
    <property type="entry name" value="E3 UBIQUITIN-PROTEIN LIGASE NHLRC1-RELATED"/>
    <property type="match status" value="1"/>
</dbReference>
<dbReference type="Gene3D" id="2.120.10.30">
    <property type="entry name" value="TolB, C-terminal domain"/>
    <property type="match status" value="1"/>
</dbReference>
<dbReference type="GO" id="GO:0043161">
    <property type="term" value="P:proteasome-mediated ubiquitin-dependent protein catabolic process"/>
    <property type="evidence" value="ECO:0007669"/>
    <property type="project" value="TreeGrafter"/>
</dbReference>